<dbReference type="InterPro" id="IPR027417">
    <property type="entry name" value="P-loop_NTPase"/>
</dbReference>
<sequence>MSEGTWEKLSQVTAKGAEHDSRECYPHPKCLEGTRVTLLDYIYGLLDKKEKNQIIWLHGKAGVGKSAVASTVAERMKSLKVTEQTCIETQHAGTFFFSHKHTKQRTTSYFFATLAYQPATNFPSVRTHVNRAILDNPALLDPDKSVRDQMKGLFLRSLRRLQVRLRECGSPPLVFIVDALDECTSESLNEDKSKSELAELIFLLAQALRDPELPMTHILVTSRSE</sequence>
<dbReference type="EMBL" id="JABBWD010000002">
    <property type="protein sequence ID" value="KAG1783154.1"/>
    <property type="molecule type" value="Genomic_DNA"/>
</dbReference>
<dbReference type="AlphaFoldDB" id="A0A9P7A625"/>
<evidence type="ECO:0000256" key="1">
    <source>
        <dbReference type="ARBA" id="ARBA00022737"/>
    </source>
</evidence>
<organism evidence="3 4">
    <name type="scientific">Suillus placidus</name>
    <dbReference type="NCBI Taxonomy" id="48579"/>
    <lineage>
        <taxon>Eukaryota</taxon>
        <taxon>Fungi</taxon>
        <taxon>Dikarya</taxon>
        <taxon>Basidiomycota</taxon>
        <taxon>Agaricomycotina</taxon>
        <taxon>Agaricomycetes</taxon>
        <taxon>Agaricomycetidae</taxon>
        <taxon>Boletales</taxon>
        <taxon>Suillineae</taxon>
        <taxon>Suillaceae</taxon>
        <taxon>Suillus</taxon>
    </lineage>
</organism>
<reference evidence="3" key="1">
    <citation type="journal article" date="2020" name="New Phytol.">
        <title>Comparative genomics reveals dynamic genome evolution in host specialist ectomycorrhizal fungi.</title>
        <authorList>
            <person name="Lofgren L.A."/>
            <person name="Nguyen N.H."/>
            <person name="Vilgalys R."/>
            <person name="Ruytinx J."/>
            <person name="Liao H.L."/>
            <person name="Branco S."/>
            <person name="Kuo A."/>
            <person name="LaButti K."/>
            <person name="Lipzen A."/>
            <person name="Andreopoulos W."/>
            <person name="Pangilinan J."/>
            <person name="Riley R."/>
            <person name="Hundley H."/>
            <person name="Na H."/>
            <person name="Barry K."/>
            <person name="Grigoriev I.V."/>
            <person name="Stajich J.E."/>
            <person name="Kennedy P.G."/>
        </authorList>
    </citation>
    <scope>NUCLEOTIDE SEQUENCE</scope>
    <source>
        <strain evidence="3">DOB743</strain>
    </source>
</reference>
<name>A0A9P7A625_9AGAM</name>
<dbReference type="Proteomes" id="UP000714275">
    <property type="component" value="Unassembled WGS sequence"/>
</dbReference>
<keyword evidence="1" id="KW-0677">Repeat</keyword>
<dbReference type="PROSITE" id="PS50837">
    <property type="entry name" value="NACHT"/>
    <property type="match status" value="1"/>
</dbReference>
<dbReference type="InterPro" id="IPR056884">
    <property type="entry name" value="NPHP3-like_N"/>
</dbReference>
<dbReference type="PANTHER" id="PTHR10039:SF14">
    <property type="entry name" value="NACHT DOMAIN-CONTAINING PROTEIN"/>
    <property type="match status" value="1"/>
</dbReference>
<proteinExistence type="predicted"/>
<comment type="caution">
    <text evidence="3">The sequence shown here is derived from an EMBL/GenBank/DDBJ whole genome shotgun (WGS) entry which is preliminary data.</text>
</comment>
<evidence type="ECO:0000313" key="4">
    <source>
        <dbReference type="Proteomes" id="UP000714275"/>
    </source>
</evidence>
<dbReference type="Gene3D" id="3.40.50.300">
    <property type="entry name" value="P-loop containing nucleotide triphosphate hydrolases"/>
    <property type="match status" value="1"/>
</dbReference>
<feature type="domain" description="NACHT" evidence="2">
    <location>
        <begin position="53"/>
        <end position="225"/>
    </location>
</feature>
<accession>A0A9P7A625</accession>
<gene>
    <name evidence="3" type="ORF">EV702DRAFT_959733</name>
</gene>
<dbReference type="SUPFAM" id="SSF52540">
    <property type="entry name" value="P-loop containing nucleoside triphosphate hydrolases"/>
    <property type="match status" value="2"/>
</dbReference>
<feature type="non-terminal residue" evidence="3">
    <location>
        <position position="225"/>
    </location>
</feature>
<keyword evidence="4" id="KW-1185">Reference proteome</keyword>
<dbReference type="Pfam" id="PF24883">
    <property type="entry name" value="NPHP3_N"/>
    <property type="match status" value="1"/>
</dbReference>
<dbReference type="InterPro" id="IPR007111">
    <property type="entry name" value="NACHT_NTPase"/>
</dbReference>
<protein>
    <recommendedName>
        <fullName evidence="2">NACHT domain-containing protein</fullName>
    </recommendedName>
</protein>
<evidence type="ECO:0000313" key="3">
    <source>
        <dbReference type="EMBL" id="KAG1783154.1"/>
    </source>
</evidence>
<dbReference type="OrthoDB" id="3027122at2759"/>
<dbReference type="PANTHER" id="PTHR10039">
    <property type="entry name" value="AMELOGENIN"/>
    <property type="match status" value="1"/>
</dbReference>
<evidence type="ECO:0000259" key="2">
    <source>
        <dbReference type="PROSITE" id="PS50837"/>
    </source>
</evidence>